<name>A0A6M0H177_9CLOT</name>
<comment type="caution">
    <text evidence="2">The sequence shown here is derived from an EMBL/GenBank/DDBJ whole genome shotgun (WGS) entry which is preliminary data.</text>
</comment>
<organism evidence="2 3">
    <name type="scientific">Clostridium senegalense</name>
    <dbReference type="NCBI Taxonomy" id="1465809"/>
    <lineage>
        <taxon>Bacteria</taxon>
        <taxon>Bacillati</taxon>
        <taxon>Bacillota</taxon>
        <taxon>Clostridia</taxon>
        <taxon>Eubacteriales</taxon>
        <taxon>Clostridiaceae</taxon>
        <taxon>Clostridium</taxon>
    </lineage>
</organism>
<keyword evidence="1" id="KW-0812">Transmembrane</keyword>
<keyword evidence="1" id="KW-1133">Transmembrane helix</keyword>
<feature type="transmembrane region" description="Helical" evidence="1">
    <location>
        <begin position="114"/>
        <end position="134"/>
    </location>
</feature>
<feature type="transmembrane region" description="Helical" evidence="1">
    <location>
        <begin position="37"/>
        <end position="55"/>
    </location>
</feature>
<feature type="transmembrane region" description="Helical" evidence="1">
    <location>
        <begin position="9"/>
        <end position="31"/>
    </location>
</feature>
<keyword evidence="1" id="KW-0472">Membrane</keyword>
<keyword evidence="3" id="KW-1185">Reference proteome</keyword>
<dbReference type="RefSeq" id="WP_199869585.1">
    <property type="nucleotide sequence ID" value="NZ_JAAGPU010000009.1"/>
</dbReference>
<feature type="transmembrane region" description="Helical" evidence="1">
    <location>
        <begin position="85"/>
        <end position="102"/>
    </location>
</feature>
<evidence type="ECO:0000256" key="1">
    <source>
        <dbReference type="SAM" id="Phobius"/>
    </source>
</evidence>
<evidence type="ECO:0000313" key="3">
    <source>
        <dbReference type="Proteomes" id="UP000481872"/>
    </source>
</evidence>
<protein>
    <recommendedName>
        <fullName evidence="4">DUF4129 domain-containing protein</fullName>
    </recommendedName>
</protein>
<feature type="transmembrane region" description="Helical" evidence="1">
    <location>
        <begin position="204"/>
        <end position="228"/>
    </location>
</feature>
<feature type="transmembrane region" description="Helical" evidence="1">
    <location>
        <begin position="62"/>
        <end position="79"/>
    </location>
</feature>
<feature type="transmembrane region" description="Helical" evidence="1">
    <location>
        <begin position="273"/>
        <end position="291"/>
    </location>
</feature>
<dbReference type="AlphaFoldDB" id="A0A6M0H177"/>
<dbReference type="Proteomes" id="UP000481872">
    <property type="component" value="Unassembled WGS sequence"/>
</dbReference>
<sequence length="418" mass="49459">MSWFRQVKLLYMATLNIMYFLLGNLISNILIDKNLSYYLILFTIATTVCALICIDRNYNKKLAIFIPFLVTLLILRFLINDSSYIIVAIYFIVIYLFNLEKIDEPITYIDTRKTFIYIMLLSLLILWLANIFLWKNIVAYSFRAYIFYLALMIITFRELLRYENNIFNEKAKYFNLSIVAVIIIMSLDPVMKFINITFSKLLNVIWSLVIGIIGFISKVVGVLVEFVVRNLRNIILKNDGSIEDLNLFQNQKVSNEIKNIFDNNIPVNSGLDIVVKFLFAILTIVIVYKMFSKIHILKKKVDKNYIEYVENIKKENRNKKNKLKKIKEFLKIRKSVKEEIFYTYKKFERIANKVGVFKNYMTATQLKNVVNLKFDNMEGLEDMTNIYNEAKFSNHHIPEEELKKIKEDYANVKEQLEK</sequence>
<dbReference type="EMBL" id="JAAGPU010000009">
    <property type="protein sequence ID" value="NEU04515.1"/>
    <property type="molecule type" value="Genomic_DNA"/>
</dbReference>
<feature type="transmembrane region" description="Helical" evidence="1">
    <location>
        <begin position="172"/>
        <end position="198"/>
    </location>
</feature>
<gene>
    <name evidence="2" type="ORF">G3M99_06500</name>
</gene>
<proteinExistence type="predicted"/>
<evidence type="ECO:0008006" key="4">
    <source>
        <dbReference type="Google" id="ProtNLM"/>
    </source>
</evidence>
<feature type="transmembrane region" description="Helical" evidence="1">
    <location>
        <begin position="140"/>
        <end position="160"/>
    </location>
</feature>
<accession>A0A6M0H177</accession>
<reference evidence="2 3" key="1">
    <citation type="submission" date="2020-02" db="EMBL/GenBank/DDBJ databases">
        <title>Genome assembly of a novel Clostridium senegalense strain.</title>
        <authorList>
            <person name="Gupta T.B."/>
            <person name="Jauregui R."/>
            <person name="Maclean P."/>
            <person name="Nawarathana A."/>
            <person name="Brightwell G."/>
        </authorList>
    </citation>
    <scope>NUCLEOTIDE SEQUENCE [LARGE SCALE GENOMIC DNA]</scope>
    <source>
        <strain evidence="2 3">AGRFS4</strain>
    </source>
</reference>
<evidence type="ECO:0000313" key="2">
    <source>
        <dbReference type="EMBL" id="NEU04515.1"/>
    </source>
</evidence>